<organism evidence="2 3">
    <name type="scientific">Pedobacter psychrodurus</name>
    <dbReference type="NCBI Taxonomy" id="2530456"/>
    <lineage>
        <taxon>Bacteria</taxon>
        <taxon>Pseudomonadati</taxon>
        <taxon>Bacteroidota</taxon>
        <taxon>Sphingobacteriia</taxon>
        <taxon>Sphingobacteriales</taxon>
        <taxon>Sphingobacteriaceae</taxon>
        <taxon>Pedobacter</taxon>
    </lineage>
</organism>
<keyword evidence="3" id="KW-1185">Reference proteome</keyword>
<comment type="caution">
    <text evidence="2">The sequence shown here is derived from an EMBL/GenBank/DDBJ whole genome shotgun (WGS) entry which is preliminary data.</text>
</comment>
<evidence type="ECO:0000313" key="2">
    <source>
        <dbReference type="EMBL" id="TCD25453.1"/>
    </source>
</evidence>
<proteinExistence type="predicted"/>
<dbReference type="RefSeq" id="WP_131531695.1">
    <property type="nucleotide sequence ID" value="NZ_SJSO01000013.1"/>
</dbReference>
<gene>
    <name evidence="2" type="ORF">EZ456_15600</name>
</gene>
<keyword evidence="1" id="KW-0472">Membrane</keyword>
<sequence length="219" mass="24503">MNKFEETGGVRIGGFKAIWPFATLKVSEFKLELNASIRGNFVFKRSDIISIKPDTSLFGSSIRITHRVEKYNKDILFTFLGNAEGRMAEIEQTGFLNSTAPTPNHIDVEITQLQNQTGFPIKIPVAIGIVVIWNLLFLIDISNVFHTRSENGIFGIGVGIALVFVFLLCVLLLISDLVRHIVLKNGSNISGIKPFLYFVAFITFMIFTVGFIPQYLANR</sequence>
<protein>
    <submittedName>
        <fullName evidence="2">Uncharacterized protein</fullName>
    </submittedName>
</protein>
<evidence type="ECO:0000313" key="3">
    <source>
        <dbReference type="Proteomes" id="UP000293925"/>
    </source>
</evidence>
<reference evidence="2 3" key="1">
    <citation type="submission" date="2019-02" db="EMBL/GenBank/DDBJ databases">
        <title>Pedobacter sp. RP-3-21 sp. nov., isolated from Arctic soil.</title>
        <authorList>
            <person name="Dahal R.H."/>
        </authorList>
    </citation>
    <scope>NUCLEOTIDE SEQUENCE [LARGE SCALE GENOMIC DNA]</scope>
    <source>
        <strain evidence="2 3">RP-3-21</strain>
    </source>
</reference>
<keyword evidence="1" id="KW-1133">Transmembrane helix</keyword>
<accession>A0A4R0PTY7</accession>
<dbReference type="AlphaFoldDB" id="A0A4R0PTY7"/>
<feature type="transmembrane region" description="Helical" evidence="1">
    <location>
        <begin position="123"/>
        <end position="141"/>
    </location>
</feature>
<dbReference type="Proteomes" id="UP000293925">
    <property type="component" value="Unassembled WGS sequence"/>
</dbReference>
<dbReference type="EMBL" id="SJSO01000013">
    <property type="protein sequence ID" value="TCD25453.1"/>
    <property type="molecule type" value="Genomic_DNA"/>
</dbReference>
<feature type="transmembrane region" description="Helical" evidence="1">
    <location>
        <begin position="195"/>
        <end position="216"/>
    </location>
</feature>
<keyword evidence="1" id="KW-0812">Transmembrane</keyword>
<name>A0A4R0PTY7_9SPHI</name>
<evidence type="ECO:0000256" key="1">
    <source>
        <dbReference type="SAM" id="Phobius"/>
    </source>
</evidence>
<feature type="transmembrane region" description="Helical" evidence="1">
    <location>
        <begin position="153"/>
        <end position="174"/>
    </location>
</feature>
<dbReference type="OrthoDB" id="1253105at2"/>